<evidence type="ECO:0000313" key="2">
    <source>
        <dbReference type="EMBL" id="VEL18261.1"/>
    </source>
</evidence>
<gene>
    <name evidence="2" type="ORF">PXEA_LOCUS11701</name>
</gene>
<dbReference type="EMBL" id="CAAALY010036200">
    <property type="protein sequence ID" value="VEL18261.1"/>
    <property type="molecule type" value="Genomic_DNA"/>
</dbReference>
<proteinExistence type="predicted"/>
<name>A0A448WRD0_9PLAT</name>
<accession>A0A448WRD0</accession>
<organism evidence="2 3">
    <name type="scientific">Protopolystoma xenopodis</name>
    <dbReference type="NCBI Taxonomy" id="117903"/>
    <lineage>
        <taxon>Eukaryota</taxon>
        <taxon>Metazoa</taxon>
        <taxon>Spiralia</taxon>
        <taxon>Lophotrochozoa</taxon>
        <taxon>Platyhelminthes</taxon>
        <taxon>Monogenea</taxon>
        <taxon>Polyopisthocotylea</taxon>
        <taxon>Polystomatidea</taxon>
        <taxon>Polystomatidae</taxon>
        <taxon>Protopolystoma</taxon>
    </lineage>
</organism>
<sequence length="109" mass="11572">MSANLTGLVAGTEYMVSVSAEASSEADVKTELGFTSTIIVPLKPSGQCQLISARQLDCRIYTHCHTSDSLLPSHQAAPVASGQHTQTHTHSVTHSSTKLLTHSDSQSRP</sequence>
<feature type="compositionally biased region" description="Low complexity" evidence="1">
    <location>
        <begin position="81"/>
        <end position="109"/>
    </location>
</feature>
<evidence type="ECO:0000256" key="1">
    <source>
        <dbReference type="SAM" id="MobiDB-lite"/>
    </source>
</evidence>
<reference evidence="2" key="1">
    <citation type="submission" date="2018-11" db="EMBL/GenBank/DDBJ databases">
        <authorList>
            <consortium name="Pathogen Informatics"/>
        </authorList>
    </citation>
    <scope>NUCLEOTIDE SEQUENCE</scope>
</reference>
<comment type="caution">
    <text evidence="2">The sequence shown here is derived from an EMBL/GenBank/DDBJ whole genome shotgun (WGS) entry which is preliminary data.</text>
</comment>
<evidence type="ECO:0000313" key="3">
    <source>
        <dbReference type="Proteomes" id="UP000784294"/>
    </source>
</evidence>
<feature type="region of interest" description="Disordered" evidence="1">
    <location>
        <begin position="75"/>
        <end position="109"/>
    </location>
</feature>
<protein>
    <submittedName>
        <fullName evidence="2">Uncharacterized protein</fullName>
    </submittedName>
</protein>
<keyword evidence="3" id="KW-1185">Reference proteome</keyword>
<dbReference type="Proteomes" id="UP000784294">
    <property type="component" value="Unassembled WGS sequence"/>
</dbReference>
<dbReference type="AlphaFoldDB" id="A0A448WRD0"/>